<name>A0A1M5X6I5_9CLOT</name>
<dbReference type="STRING" id="1121306.SAMN02745196_02032"/>
<reference evidence="1 2" key="1">
    <citation type="submission" date="2016-11" db="EMBL/GenBank/DDBJ databases">
        <authorList>
            <person name="Jaros S."/>
            <person name="Januszkiewicz K."/>
            <person name="Wedrychowicz H."/>
        </authorList>
    </citation>
    <scope>NUCLEOTIDE SEQUENCE [LARGE SCALE GENOMIC DNA]</scope>
    <source>
        <strain evidence="1 2">DSM 3089</strain>
    </source>
</reference>
<protein>
    <submittedName>
        <fullName evidence="1">Uncharacterized protein</fullName>
    </submittedName>
</protein>
<organism evidence="1 2">
    <name type="scientific">Clostridium collagenovorans DSM 3089</name>
    <dbReference type="NCBI Taxonomy" id="1121306"/>
    <lineage>
        <taxon>Bacteria</taxon>
        <taxon>Bacillati</taxon>
        <taxon>Bacillota</taxon>
        <taxon>Clostridia</taxon>
        <taxon>Eubacteriales</taxon>
        <taxon>Clostridiaceae</taxon>
        <taxon>Clostridium</taxon>
    </lineage>
</organism>
<evidence type="ECO:0000313" key="1">
    <source>
        <dbReference type="EMBL" id="SHH95188.1"/>
    </source>
</evidence>
<gene>
    <name evidence="1" type="ORF">SAMN02745196_02032</name>
</gene>
<sequence length="347" mass="41660">MECLLIKKHIDIVFEKLKKKYDIIKWSVEFSSRVYVRYNSHNNLINYPCEIGEEYGIEIRYVRREEFYNINISRSDIEDLENILLNKLDDNENRFNFISLGYYEINEYNYLEFIDYKNKICEKIFEYYDILRRDSSLSEFNIKLQAINTITLNERNKITEKFSIEENIDVVNKSNINLAIKKNSTINIMEFLNVLYSYNNFNEKGYNLENESVIVIPYRFLNEIIELIKKKCRNLEREKCKCISQIDMKQFINFEHISCEYIAKEYKKYIYLNNIENIKNINTSTGECILICRNVFYFDGNTRPQIINFYIKGNIFDILSSGAISQSSCLSRLGEYEFVFRHSINYI</sequence>
<dbReference type="Proteomes" id="UP000184526">
    <property type="component" value="Unassembled WGS sequence"/>
</dbReference>
<proteinExistence type="predicted"/>
<dbReference type="EMBL" id="FQXP01000007">
    <property type="protein sequence ID" value="SHH95188.1"/>
    <property type="molecule type" value="Genomic_DNA"/>
</dbReference>
<keyword evidence="2" id="KW-1185">Reference proteome</keyword>
<accession>A0A1M5X6I5</accession>
<dbReference type="AlphaFoldDB" id="A0A1M5X6I5"/>
<evidence type="ECO:0000313" key="2">
    <source>
        <dbReference type="Proteomes" id="UP000184526"/>
    </source>
</evidence>